<feature type="compositionally biased region" description="Basic and acidic residues" evidence="16">
    <location>
        <begin position="156"/>
        <end position="167"/>
    </location>
</feature>
<evidence type="ECO:0000256" key="12">
    <source>
        <dbReference type="ARBA" id="ARBA00032080"/>
    </source>
</evidence>
<evidence type="ECO:0000256" key="3">
    <source>
        <dbReference type="ARBA" id="ARBA00020232"/>
    </source>
</evidence>
<keyword evidence="5" id="KW-0165">Cleavage on pair of basic residues</keyword>
<evidence type="ECO:0000256" key="6">
    <source>
        <dbReference type="ARBA" id="ARBA00022729"/>
    </source>
</evidence>
<dbReference type="GO" id="GO:0043679">
    <property type="term" value="C:axon terminus"/>
    <property type="evidence" value="ECO:0007669"/>
    <property type="project" value="TreeGrafter"/>
</dbReference>
<dbReference type="AlphaFoldDB" id="A0A9D3Q9C9"/>
<evidence type="ECO:0000256" key="11">
    <source>
        <dbReference type="ARBA" id="ARBA00024913"/>
    </source>
</evidence>
<dbReference type="PANTHER" id="PTHR11438:SF4">
    <property type="entry name" value="PROENKEPHALIN-B"/>
    <property type="match status" value="1"/>
</dbReference>
<evidence type="ECO:0000256" key="13">
    <source>
        <dbReference type="ARBA" id="ARBA00032642"/>
    </source>
</evidence>
<dbReference type="GO" id="GO:0007600">
    <property type="term" value="P:sensory perception"/>
    <property type="evidence" value="ECO:0007669"/>
    <property type="project" value="TreeGrafter"/>
</dbReference>
<dbReference type="PRINTS" id="PR01030">
    <property type="entry name" value="PENKBPRCRSR"/>
</dbReference>
<evidence type="ECO:0000256" key="10">
    <source>
        <dbReference type="ARBA" id="ARBA00023205"/>
    </source>
</evidence>
<feature type="compositionally biased region" description="Basic and acidic residues" evidence="16">
    <location>
        <begin position="209"/>
        <end position="225"/>
    </location>
</feature>
<comment type="similarity">
    <text evidence="2">Belongs to the opioid neuropeptide precursor family.</text>
</comment>
<keyword evidence="10" id="KW-0257">Endorphin</keyword>
<accession>A0A9D3Q9C9</accession>
<evidence type="ECO:0000256" key="5">
    <source>
        <dbReference type="ARBA" id="ARBA00022685"/>
    </source>
</evidence>
<keyword evidence="4" id="KW-0964">Secreted</keyword>
<feature type="compositionally biased region" description="Acidic residues" evidence="16">
    <location>
        <begin position="168"/>
        <end position="184"/>
    </location>
</feature>
<reference evidence="18" key="1">
    <citation type="submission" date="2021-01" db="EMBL/GenBank/DDBJ databases">
        <authorList>
            <person name="Zahm M."/>
            <person name="Roques C."/>
            <person name="Cabau C."/>
            <person name="Klopp C."/>
            <person name="Donnadieu C."/>
            <person name="Jouanno E."/>
            <person name="Lampietro C."/>
            <person name="Louis A."/>
            <person name="Herpin A."/>
            <person name="Echchiki A."/>
            <person name="Berthelot C."/>
            <person name="Parey E."/>
            <person name="Roest-Crollius H."/>
            <person name="Braasch I."/>
            <person name="Postlethwait J."/>
            <person name="Bobe J."/>
            <person name="Montfort J."/>
            <person name="Bouchez O."/>
            <person name="Begum T."/>
            <person name="Mejri S."/>
            <person name="Adams A."/>
            <person name="Chen W.-J."/>
            <person name="Guiguen Y."/>
        </authorList>
    </citation>
    <scope>NUCLEOTIDE SEQUENCE</scope>
    <source>
        <strain evidence="18">YG-15Mar2019-1</strain>
        <tissue evidence="18">Brain</tissue>
    </source>
</reference>
<proteinExistence type="inferred from homology"/>
<dbReference type="PANTHER" id="PTHR11438">
    <property type="entry name" value="PROENKEPHALIN"/>
    <property type="match status" value="1"/>
</dbReference>
<evidence type="ECO:0000313" key="18">
    <source>
        <dbReference type="EMBL" id="KAG7478376.1"/>
    </source>
</evidence>
<comment type="subcellular location">
    <subcellularLocation>
        <location evidence="1">Secreted</location>
    </subcellularLocation>
</comment>
<evidence type="ECO:0000256" key="2">
    <source>
        <dbReference type="ARBA" id="ARBA00008543"/>
    </source>
</evidence>
<evidence type="ECO:0000256" key="14">
    <source>
        <dbReference type="ARBA" id="ARBA00035607"/>
    </source>
</evidence>
<evidence type="ECO:0000256" key="4">
    <source>
        <dbReference type="ARBA" id="ARBA00022525"/>
    </source>
</evidence>
<comment type="function">
    <text evidence="15">Leumorphin has a typical opioid activity and may have anti-apoptotic effect.</text>
</comment>
<evidence type="ECO:0000256" key="15">
    <source>
        <dbReference type="ARBA" id="ARBA00035624"/>
    </source>
</evidence>
<keyword evidence="8" id="KW-0555">Opioid peptide</keyword>
<keyword evidence="6 17" id="KW-0732">Signal</keyword>
<keyword evidence="19" id="KW-1185">Reference proteome</keyword>
<sequence>MQLSNTDTGKSVRGKYRQRMEWHLLALVLCLSLPPSTKADCSTHCLTCAQQSPDVDTLINSLTCTLECEGTLPSTVELEKCDNVLQLSSGGLKAFNQRNGVTLAESEMGEPRGTSVGPMFKRYGGFLKKLDKNKIFTVVPRENAILKGLLAKKDENSIRKPGERDSPELEQDTEQEGGASEDELGVYNDDSSIHEAKRYGGFLRKFGPKRSDNSADQSSREELQKRYGGFMRRIRPKLKWANQKRYGGFLRRHFKISVRSDEEPGSYDSNDL</sequence>
<comment type="caution">
    <text evidence="18">The sequence shown here is derived from an EMBL/GenBank/DDBJ whole genome shotgun (WGS) entry which is preliminary data.</text>
</comment>
<dbReference type="InterPro" id="IPR006024">
    <property type="entry name" value="Opioid_neupept"/>
</dbReference>
<comment type="function">
    <text evidence="11">Leu-enkephalins compete with and mimic the effects of opiate drugs. They play a role in a number of physiologic functions, including pain perception and responses to stress.</text>
</comment>
<feature type="signal peptide" evidence="17">
    <location>
        <begin position="1"/>
        <end position="39"/>
    </location>
</feature>
<evidence type="ECO:0000256" key="1">
    <source>
        <dbReference type="ARBA" id="ARBA00004613"/>
    </source>
</evidence>
<dbReference type="GO" id="GO:0005576">
    <property type="term" value="C:extracellular region"/>
    <property type="evidence" value="ECO:0007669"/>
    <property type="project" value="UniProtKB-SubCell"/>
</dbReference>
<gene>
    <name evidence="18" type="ORF">MATL_G00079880</name>
</gene>
<keyword evidence="7" id="KW-0529">Neurotransmitter</keyword>
<organism evidence="18 19">
    <name type="scientific">Megalops atlanticus</name>
    <name type="common">Tarpon</name>
    <name type="synonym">Clupea gigantea</name>
    <dbReference type="NCBI Taxonomy" id="7932"/>
    <lineage>
        <taxon>Eukaryota</taxon>
        <taxon>Metazoa</taxon>
        <taxon>Chordata</taxon>
        <taxon>Craniata</taxon>
        <taxon>Vertebrata</taxon>
        <taxon>Euteleostomi</taxon>
        <taxon>Actinopterygii</taxon>
        <taxon>Neopterygii</taxon>
        <taxon>Teleostei</taxon>
        <taxon>Elopiformes</taxon>
        <taxon>Megalopidae</taxon>
        <taxon>Megalops</taxon>
    </lineage>
</organism>
<dbReference type="GO" id="GO:0031628">
    <property type="term" value="F:opioid receptor binding"/>
    <property type="evidence" value="ECO:0007669"/>
    <property type="project" value="TreeGrafter"/>
</dbReference>
<dbReference type="Proteomes" id="UP001046870">
    <property type="component" value="Chromosome 5"/>
</dbReference>
<keyword evidence="9" id="KW-1015">Disulfide bond</keyword>
<dbReference type="GO" id="GO:0030425">
    <property type="term" value="C:dendrite"/>
    <property type="evidence" value="ECO:0007669"/>
    <property type="project" value="TreeGrafter"/>
</dbReference>
<evidence type="ECO:0000256" key="8">
    <source>
        <dbReference type="ARBA" id="ARBA00022901"/>
    </source>
</evidence>
<feature type="region of interest" description="Disordered" evidence="16">
    <location>
        <begin position="156"/>
        <end position="187"/>
    </location>
</feature>
<dbReference type="GO" id="GO:0005886">
    <property type="term" value="C:plasma membrane"/>
    <property type="evidence" value="ECO:0007669"/>
    <property type="project" value="TreeGrafter"/>
</dbReference>
<name>A0A9D3Q9C9_MEGAT</name>
<dbReference type="GO" id="GO:0007268">
    <property type="term" value="P:chemical synaptic transmission"/>
    <property type="evidence" value="ECO:0007669"/>
    <property type="project" value="UniProtKB-KW"/>
</dbReference>
<evidence type="ECO:0000256" key="9">
    <source>
        <dbReference type="ARBA" id="ARBA00023157"/>
    </source>
</evidence>
<dbReference type="GO" id="GO:0043025">
    <property type="term" value="C:neuronal cell body"/>
    <property type="evidence" value="ECO:0007669"/>
    <property type="project" value="TreeGrafter"/>
</dbReference>
<dbReference type="EMBL" id="JAFDVH010000005">
    <property type="protein sequence ID" value="KAG7478376.1"/>
    <property type="molecule type" value="Genomic_DNA"/>
</dbReference>
<evidence type="ECO:0000256" key="16">
    <source>
        <dbReference type="SAM" id="MobiDB-lite"/>
    </source>
</evidence>
<dbReference type="GO" id="GO:0001515">
    <property type="term" value="F:opioid peptide activity"/>
    <property type="evidence" value="ECO:0007669"/>
    <property type="project" value="UniProtKB-KW"/>
</dbReference>
<dbReference type="PRINTS" id="PR01028">
    <property type="entry name" value="OPIOIDPRCRSR"/>
</dbReference>
<dbReference type="InterPro" id="IPR000750">
    <property type="entry name" value="Proenkphlin_B"/>
</dbReference>
<feature type="chain" id="PRO_5038952861" description="Proenkephalin-B" evidence="17">
    <location>
        <begin position="40"/>
        <end position="272"/>
    </location>
</feature>
<evidence type="ECO:0000256" key="17">
    <source>
        <dbReference type="SAM" id="SignalP"/>
    </source>
</evidence>
<dbReference type="Pfam" id="PF01160">
    <property type="entry name" value="Opiods_neuropep"/>
    <property type="match status" value="1"/>
</dbReference>
<protein>
    <recommendedName>
        <fullName evidence="3">Proenkephalin-B</fullName>
    </recommendedName>
    <alternativeName>
        <fullName evidence="13">Beta-neoendorphin-dynorphin</fullName>
    </alternativeName>
    <alternativeName>
        <fullName evidence="12">Preprodynorphin</fullName>
    </alternativeName>
</protein>
<evidence type="ECO:0000256" key="7">
    <source>
        <dbReference type="ARBA" id="ARBA00022894"/>
    </source>
</evidence>
<evidence type="ECO:0000313" key="19">
    <source>
        <dbReference type="Proteomes" id="UP001046870"/>
    </source>
</evidence>
<dbReference type="OrthoDB" id="8912385at2759"/>
<feature type="region of interest" description="Disordered" evidence="16">
    <location>
        <begin position="203"/>
        <end position="228"/>
    </location>
</feature>
<dbReference type="GO" id="GO:0007218">
    <property type="term" value="P:neuropeptide signaling pathway"/>
    <property type="evidence" value="ECO:0007669"/>
    <property type="project" value="UniProtKB-KW"/>
</dbReference>
<comment type="function">
    <text evidence="14">Dynorphin peptides differentially regulate the kappa opioid receptor. Dynorphin A(1-13) has a typical opioid activity, it is 700 times more potent than Leu-enkephalin.</text>
</comment>